<sequence length="101" mass="9415">SFSSIENVIGSAFADTINGEAGANVLDGGAGDDVLAGRGGADTLIGGAGSDTAAYGASAAAVTINLATNTANGGDATGDTFNSIENLTGSNSADSLTGDAG</sequence>
<feature type="non-terminal residue" evidence="2">
    <location>
        <position position="101"/>
    </location>
</feature>
<dbReference type="Pfam" id="PF00353">
    <property type="entry name" value="HemolysinCabind"/>
    <property type="match status" value="2"/>
</dbReference>
<dbReference type="InterPro" id="IPR018511">
    <property type="entry name" value="Hemolysin-typ_Ca-bd_CS"/>
</dbReference>
<reference evidence="3" key="1">
    <citation type="submission" date="2017-05" db="EMBL/GenBank/DDBJ databases">
        <authorList>
            <person name="Macchi M."/>
            <person name="Festa S."/>
            <person name="Coppotelli B.M."/>
            <person name="Morelli I.S."/>
        </authorList>
    </citation>
    <scope>NUCLEOTIDE SEQUENCE [LARGE SCALE GENOMIC DNA]</scope>
    <source>
        <strain evidence="3">I</strain>
    </source>
</reference>
<dbReference type="GO" id="GO:0008233">
    <property type="term" value="F:peptidase activity"/>
    <property type="evidence" value="ECO:0007669"/>
    <property type="project" value="UniProtKB-KW"/>
</dbReference>
<keyword evidence="3" id="KW-1185">Reference proteome</keyword>
<comment type="caution">
    <text evidence="2">The sequence shown here is derived from an EMBL/GenBank/DDBJ whole genome shotgun (WGS) entry which is preliminary data.</text>
</comment>
<dbReference type="InterPro" id="IPR001343">
    <property type="entry name" value="Hemolysn_Ca-bd"/>
</dbReference>
<feature type="region of interest" description="Disordered" evidence="1">
    <location>
        <begin position="75"/>
        <end position="101"/>
    </location>
</feature>
<dbReference type="GO" id="GO:0006508">
    <property type="term" value="P:proteolysis"/>
    <property type="evidence" value="ECO:0007669"/>
    <property type="project" value="UniProtKB-KW"/>
</dbReference>
<keyword evidence="2" id="KW-0378">Hydrolase</keyword>
<feature type="non-terminal residue" evidence="2">
    <location>
        <position position="1"/>
    </location>
</feature>
<gene>
    <name evidence="2" type="ORF">BWR60_36090</name>
</gene>
<dbReference type="InterPro" id="IPR011049">
    <property type="entry name" value="Serralysin-like_metalloprot_C"/>
</dbReference>
<dbReference type="EMBL" id="NHON01000233">
    <property type="protein sequence ID" value="OWJ55816.1"/>
    <property type="molecule type" value="Genomic_DNA"/>
</dbReference>
<dbReference type="Gene3D" id="2.150.10.10">
    <property type="entry name" value="Serralysin-like metalloprotease, C-terminal"/>
    <property type="match status" value="1"/>
</dbReference>
<keyword evidence="2" id="KW-0645">Protease</keyword>
<organism evidence="2 3">
    <name type="scientific">Inquilinus limosus</name>
    <dbReference type="NCBI Taxonomy" id="171674"/>
    <lineage>
        <taxon>Bacteria</taxon>
        <taxon>Pseudomonadati</taxon>
        <taxon>Pseudomonadota</taxon>
        <taxon>Alphaproteobacteria</taxon>
        <taxon>Rhodospirillales</taxon>
        <taxon>Rhodospirillaceae</taxon>
        <taxon>Inquilinus</taxon>
    </lineage>
</organism>
<name>A0A211YS83_9PROT</name>
<dbReference type="PRINTS" id="PR00313">
    <property type="entry name" value="CABNDNGRPT"/>
</dbReference>
<dbReference type="PROSITE" id="PS00330">
    <property type="entry name" value="HEMOLYSIN_CALCIUM"/>
    <property type="match status" value="1"/>
</dbReference>
<dbReference type="Proteomes" id="UP000196655">
    <property type="component" value="Unassembled WGS sequence"/>
</dbReference>
<feature type="compositionally biased region" description="Polar residues" evidence="1">
    <location>
        <begin position="79"/>
        <end position="95"/>
    </location>
</feature>
<evidence type="ECO:0000313" key="3">
    <source>
        <dbReference type="Proteomes" id="UP000196655"/>
    </source>
</evidence>
<dbReference type="SUPFAM" id="SSF51120">
    <property type="entry name" value="beta-Roll"/>
    <property type="match status" value="1"/>
</dbReference>
<dbReference type="GO" id="GO:0005509">
    <property type="term" value="F:calcium ion binding"/>
    <property type="evidence" value="ECO:0007669"/>
    <property type="project" value="InterPro"/>
</dbReference>
<dbReference type="AlphaFoldDB" id="A0A211YS83"/>
<accession>A0A211YS83</accession>
<proteinExistence type="predicted"/>
<protein>
    <submittedName>
        <fullName evidence="2">Protease</fullName>
    </submittedName>
</protein>
<evidence type="ECO:0000256" key="1">
    <source>
        <dbReference type="SAM" id="MobiDB-lite"/>
    </source>
</evidence>
<dbReference type="RefSeq" id="WP_429913066.1">
    <property type="nucleotide sequence ID" value="NZ_NHON01000233.1"/>
</dbReference>
<evidence type="ECO:0000313" key="2">
    <source>
        <dbReference type="EMBL" id="OWJ55816.1"/>
    </source>
</evidence>